<protein>
    <submittedName>
        <fullName evidence="1">Uncharacterized protein</fullName>
    </submittedName>
</protein>
<gene>
    <name evidence="1" type="ORF">PUN28_012534</name>
</gene>
<reference evidence="1 2" key="1">
    <citation type="submission" date="2023-03" db="EMBL/GenBank/DDBJ databases">
        <title>High recombination rates correlate with genetic variation in Cardiocondyla obscurior ants.</title>
        <authorList>
            <person name="Errbii M."/>
        </authorList>
    </citation>
    <scope>NUCLEOTIDE SEQUENCE [LARGE SCALE GENOMIC DNA]</scope>
    <source>
        <strain evidence="1">Alpha-2009</strain>
        <tissue evidence="1">Whole body</tissue>
    </source>
</reference>
<evidence type="ECO:0000313" key="1">
    <source>
        <dbReference type="EMBL" id="KAL0113443.1"/>
    </source>
</evidence>
<accession>A0AAW2FC46</accession>
<name>A0AAW2FC46_9HYME</name>
<dbReference type="Proteomes" id="UP001430953">
    <property type="component" value="Unassembled WGS sequence"/>
</dbReference>
<keyword evidence="2" id="KW-1185">Reference proteome</keyword>
<organism evidence="1 2">
    <name type="scientific">Cardiocondyla obscurior</name>
    <dbReference type="NCBI Taxonomy" id="286306"/>
    <lineage>
        <taxon>Eukaryota</taxon>
        <taxon>Metazoa</taxon>
        <taxon>Ecdysozoa</taxon>
        <taxon>Arthropoda</taxon>
        <taxon>Hexapoda</taxon>
        <taxon>Insecta</taxon>
        <taxon>Pterygota</taxon>
        <taxon>Neoptera</taxon>
        <taxon>Endopterygota</taxon>
        <taxon>Hymenoptera</taxon>
        <taxon>Apocrita</taxon>
        <taxon>Aculeata</taxon>
        <taxon>Formicoidea</taxon>
        <taxon>Formicidae</taxon>
        <taxon>Myrmicinae</taxon>
        <taxon>Cardiocondyla</taxon>
    </lineage>
</organism>
<dbReference type="EMBL" id="JADYXP020000012">
    <property type="protein sequence ID" value="KAL0113443.1"/>
    <property type="molecule type" value="Genomic_DNA"/>
</dbReference>
<proteinExistence type="predicted"/>
<sequence length="148" mass="16741">MGYIYTVILKEVSKLCKHILSSAYSINFSATKSTANVVFLYETLPFKIKYFHNDKLRMEISREFLTQSAEFFVCRLPLGISGISFGKQFGCELDKHIGNLGFLENCSEISRELCRRASPSSKCQCIDISRVPPFSFSLDGFGGPRGWK</sequence>
<dbReference type="AlphaFoldDB" id="A0AAW2FC46"/>
<evidence type="ECO:0000313" key="2">
    <source>
        <dbReference type="Proteomes" id="UP001430953"/>
    </source>
</evidence>
<comment type="caution">
    <text evidence="1">The sequence shown here is derived from an EMBL/GenBank/DDBJ whole genome shotgun (WGS) entry which is preliminary data.</text>
</comment>